<dbReference type="AlphaFoldDB" id="A0A6J6QMG5"/>
<name>A0A6J6QMG5_9ZZZZ</name>
<accession>A0A6J6QMG5</accession>
<feature type="compositionally biased region" description="Basic and acidic residues" evidence="1">
    <location>
        <begin position="1"/>
        <end position="13"/>
    </location>
</feature>
<protein>
    <submittedName>
        <fullName evidence="2">Unannotated protein</fullName>
    </submittedName>
</protein>
<dbReference type="EMBL" id="CAEZXP010000013">
    <property type="protein sequence ID" value="CAB4711976.1"/>
    <property type="molecule type" value="Genomic_DNA"/>
</dbReference>
<evidence type="ECO:0000256" key="1">
    <source>
        <dbReference type="SAM" id="MobiDB-lite"/>
    </source>
</evidence>
<sequence length="74" mass="8099">MSEAGKTTREGYRNRNGQVNVRRTNIPGNDHLQVVYVLKCGRCGAEYGANGSDIFQRKCPRCQGGMPGLPTSRA</sequence>
<reference evidence="2" key="1">
    <citation type="submission" date="2020-05" db="EMBL/GenBank/DDBJ databases">
        <authorList>
            <person name="Chiriac C."/>
            <person name="Salcher M."/>
            <person name="Ghai R."/>
            <person name="Kavagutti S V."/>
        </authorList>
    </citation>
    <scope>NUCLEOTIDE SEQUENCE</scope>
</reference>
<feature type="compositionally biased region" description="Polar residues" evidence="1">
    <location>
        <begin position="15"/>
        <end position="25"/>
    </location>
</feature>
<proteinExistence type="predicted"/>
<organism evidence="2">
    <name type="scientific">freshwater metagenome</name>
    <dbReference type="NCBI Taxonomy" id="449393"/>
    <lineage>
        <taxon>unclassified sequences</taxon>
        <taxon>metagenomes</taxon>
        <taxon>ecological metagenomes</taxon>
    </lineage>
</organism>
<feature type="region of interest" description="Disordered" evidence="1">
    <location>
        <begin position="1"/>
        <end position="25"/>
    </location>
</feature>
<gene>
    <name evidence="2" type="ORF">UFOPK2399_02056</name>
</gene>
<evidence type="ECO:0000313" key="2">
    <source>
        <dbReference type="EMBL" id="CAB4711976.1"/>
    </source>
</evidence>